<keyword evidence="3 5" id="KW-0863">Zinc-finger</keyword>
<dbReference type="Pfam" id="PF18044">
    <property type="entry name" value="zf-CCCH_4"/>
    <property type="match status" value="1"/>
</dbReference>
<evidence type="ECO:0000256" key="6">
    <source>
        <dbReference type="SAM" id="MobiDB-lite"/>
    </source>
</evidence>
<dbReference type="SMART" id="SM00356">
    <property type="entry name" value="ZnF_C3H1"/>
    <property type="match status" value="1"/>
</dbReference>
<dbReference type="PANTHER" id="PTHR48050">
    <property type="entry name" value="STEROL 3-BETA-GLUCOSYLTRANSFERASE"/>
    <property type="match status" value="1"/>
</dbReference>
<dbReference type="PROSITE" id="PS50103">
    <property type="entry name" value="ZF_C3H1"/>
    <property type="match status" value="1"/>
</dbReference>
<keyword evidence="9" id="KW-1185">Reference proteome</keyword>
<sequence>MDELWPYEVDAGDHFETSAEALADVAPLLAAAAKARDLPQAQLRVYDPYYCSGRAKKLLKGLGFHPVHRRRDFYADIAKDAVPDFHVLLTNPPYSGDHKGEAGAGAARVTLVTHGELRRLQDCEVLSRRVAFRALTKPCFVATKTEAETPDMLDLQGRRRGEWVEAISLAQDADALVCNLFAMPPVFHLAERLQVPWLCCSPCLVPYAMPPTFEEEMGKAMPELLALLRGRDGRAGPCDEFNWSAAREWLWPVFTQSHALLREELLGLGPVPGYDTHGDKDRLAPEQLRGAQLLLGLPQALLSGAGSFVPKAAKLCGHWACGSSGPEDPDLTDFLQNCRAKVETGQLSGLPIYIGFGSMGKEGLVPDAPQVTKLLLDTAKWMARPVILMPFGPVDEQQLRHDVFCCKGEVSHSWLLPQCGLAIHHGGVGTVIACLRANLPQLVLPLAFDQPFWGKTLQDLGVGDVAELEGEVRVSVPVLARKLRQLLSPEVAEAVRRVGCQVEEEDGLPTAVEEIRAMLDKAETHARSCLRPVQRIQVEGLEILGRSAGEVQFIHREIATERCYGDLEKLPPGIVIDAGLNLGLFSLVLARQWSGSQLTVLAFEPAKETYDLALQNLRHHGVRVVDHGQEVSFEHLGVDGVVVHCFQLALSDQDGEDSLCYFPYLTSSSTLARHRPAKDAAQQSGCFDPRLVHIFFAAERMERVACVRLDSVLAALDAAKGTDEAPVVLLKCDIEGSEEEALLGLGKALARVQRLAVEVHGAEVLRRLQSLPWQGEMWSHPQELIPDHFMAYGLSPGLEKDAAFAPLRERLLDFILRRQRLKAEGWCARTSPNALVEEVAEPFLLLLPSWTVGKAFFRSFLAALASLKDGQSEEDAEVFYLCRRGPKGRPEKYHFDHVQGAGLSRCPFFGLWICGGFGKDTARAMRRAQRAEGFWEPDETWYPCRVRNGEAEPVPVRWEDGTSSELPSKHLRGLLLFRDTSALQRAGLLRSPEQQQRRQELNPKQRLRAQRAREARERAQTKKRRHQYVRAEEGAGDAEHEPSPESADRPTLCRHFFSERGCSRGDKCRFSHRKLGVRAESDCDLGMATPILRPVAS</sequence>
<evidence type="ECO:0000259" key="7">
    <source>
        <dbReference type="PROSITE" id="PS50103"/>
    </source>
</evidence>
<evidence type="ECO:0000256" key="3">
    <source>
        <dbReference type="ARBA" id="ARBA00022771"/>
    </source>
</evidence>
<organism evidence="8 9">
    <name type="scientific">Effrenium voratum</name>
    <dbReference type="NCBI Taxonomy" id="2562239"/>
    <lineage>
        <taxon>Eukaryota</taxon>
        <taxon>Sar</taxon>
        <taxon>Alveolata</taxon>
        <taxon>Dinophyceae</taxon>
        <taxon>Suessiales</taxon>
        <taxon>Symbiodiniaceae</taxon>
        <taxon>Effrenium</taxon>
    </lineage>
</organism>
<dbReference type="Gene3D" id="3.40.50.2000">
    <property type="entry name" value="Glycogen Phosphorylase B"/>
    <property type="match status" value="2"/>
</dbReference>
<dbReference type="Pfam" id="PF05050">
    <property type="entry name" value="Methyltransf_21"/>
    <property type="match status" value="1"/>
</dbReference>
<dbReference type="EMBL" id="CAUJNA010003675">
    <property type="protein sequence ID" value="CAJ1407549.1"/>
    <property type="molecule type" value="Genomic_DNA"/>
</dbReference>
<name>A0AA36JKY0_9DINO</name>
<feature type="zinc finger region" description="C3H1-type" evidence="5">
    <location>
        <begin position="1047"/>
        <end position="1075"/>
    </location>
</feature>
<feature type="region of interest" description="Disordered" evidence="6">
    <location>
        <begin position="988"/>
        <end position="1051"/>
    </location>
</feature>
<accession>A0AA36JKY0</accession>
<feature type="compositionally biased region" description="Basic and acidic residues" evidence="6">
    <location>
        <begin position="1011"/>
        <end position="1020"/>
    </location>
</feature>
<dbReference type="Proteomes" id="UP001178507">
    <property type="component" value="Unassembled WGS sequence"/>
</dbReference>
<dbReference type="SUPFAM" id="SSF90229">
    <property type="entry name" value="CCCH zinc finger"/>
    <property type="match status" value="1"/>
</dbReference>
<proteinExistence type="predicted"/>
<dbReference type="Gene3D" id="3.40.50.150">
    <property type="entry name" value="Vaccinia Virus protein VP39"/>
    <property type="match status" value="1"/>
</dbReference>
<dbReference type="GO" id="GO:0008194">
    <property type="term" value="F:UDP-glycosyltransferase activity"/>
    <property type="evidence" value="ECO:0007669"/>
    <property type="project" value="InterPro"/>
</dbReference>
<dbReference type="InterPro" id="IPR002213">
    <property type="entry name" value="UDP_glucos_trans"/>
</dbReference>
<dbReference type="InterPro" id="IPR006342">
    <property type="entry name" value="FkbM_mtfrase"/>
</dbReference>
<dbReference type="SUPFAM" id="SSF53756">
    <property type="entry name" value="UDP-Glycosyltransferase/glycogen phosphorylase"/>
    <property type="match status" value="1"/>
</dbReference>
<comment type="caution">
    <text evidence="8">The sequence shown here is derived from an EMBL/GenBank/DDBJ whole genome shotgun (WGS) entry which is preliminary data.</text>
</comment>
<dbReference type="SUPFAM" id="SSF53335">
    <property type="entry name" value="S-adenosyl-L-methionine-dependent methyltransferases"/>
    <property type="match status" value="1"/>
</dbReference>
<keyword evidence="2 5" id="KW-0479">Metal-binding</keyword>
<dbReference type="CDD" id="cd04508">
    <property type="entry name" value="Tudor_SF"/>
    <property type="match status" value="1"/>
</dbReference>
<evidence type="ECO:0000256" key="4">
    <source>
        <dbReference type="ARBA" id="ARBA00022833"/>
    </source>
</evidence>
<dbReference type="InterPro" id="IPR036855">
    <property type="entry name" value="Znf_CCCH_sf"/>
</dbReference>
<dbReference type="CDD" id="cd03784">
    <property type="entry name" value="GT1_Gtf-like"/>
    <property type="match status" value="1"/>
</dbReference>
<gene>
    <name evidence="8" type="ORF">EVOR1521_LOCUS29206</name>
</gene>
<feature type="domain" description="C3H1-type" evidence="7">
    <location>
        <begin position="1047"/>
        <end position="1075"/>
    </location>
</feature>
<evidence type="ECO:0000256" key="2">
    <source>
        <dbReference type="ARBA" id="ARBA00022723"/>
    </source>
</evidence>
<evidence type="ECO:0000256" key="5">
    <source>
        <dbReference type="PROSITE-ProRule" id="PRU00723"/>
    </source>
</evidence>
<dbReference type="GO" id="GO:0008270">
    <property type="term" value="F:zinc ion binding"/>
    <property type="evidence" value="ECO:0007669"/>
    <property type="project" value="UniProtKB-KW"/>
</dbReference>
<evidence type="ECO:0000313" key="9">
    <source>
        <dbReference type="Proteomes" id="UP001178507"/>
    </source>
</evidence>
<dbReference type="InterPro" id="IPR041367">
    <property type="entry name" value="Znf-CCCH_4"/>
</dbReference>
<keyword evidence="1" id="KW-0808">Transferase</keyword>
<dbReference type="NCBIfam" id="TIGR01444">
    <property type="entry name" value="fkbM_fam"/>
    <property type="match status" value="1"/>
</dbReference>
<dbReference type="InterPro" id="IPR029063">
    <property type="entry name" value="SAM-dependent_MTases_sf"/>
</dbReference>
<feature type="compositionally biased region" description="Basic and acidic residues" evidence="6">
    <location>
        <begin position="1029"/>
        <end position="1048"/>
    </location>
</feature>
<evidence type="ECO:0000313" key="8">
    <source>
        <dbReference type="EMBL" id="CAJ1407549.1"/>
    </source>
</evidence>
<dbReference type="InterPro" id="IPR050426">
    <property type="entry name" value="Glycosyltransferase_28"/>
</dbReference>
<dbReference type="AlphaFoldDB" id="A0AA36JKY0"/>
<keyword evidence="4 5" id="KW-0862">Zinc</keyword>
<reference evidence="8" key="1">
    <citation type="submission" date="2023-08" db="EMBL/GenBank/DDBJ databases">
        <authorList>
            <person name="Chen Y."/>
            <person name="Shah S."/>
            <person name="Dougan E. K."/>
            <person name="Thang M."/>
            <person name="Chan C."/>
        </authorList>
    </citation>
    <scope>NUCLEOTIDE SEQUENCE</scope>
</reference>
<protein>
    <recommendedName>
        <fullName evidence="7">C3H1-type domain-containing protein</fullName>
    </recommendedName>
</protein>
<evidence type="ECO:0000256" key="1">
    <source>
        <dbReference type="ARBA" id="ARBA00022679"/>
    </source>
</evidence>
<dbReference type="InterPro" id="IPR000571">
    <property type="entry name" value="Znf_CCCH"/>
</dbReference>
<dbReference type="PANTHER" id="PTHR48050:SF11">
    <property type="entry name" value="GLYCOSYLTRANSFERASE"/>
    <property type="match status" value="1"/>
</dbReference>